<protein>
    <submittedName>
        <fullName evidence="2">Uncharacterized protein</fullName>
    </submittedName>
</protein>
<evidence type="ECO:0000256" key="1">
    <source>
        <dbReference type="SAM" id="Phobius"/>
    </source>
</evidence>
<dbReference type="EMBL" id="MT144899">
    <property type="protein sequence ID" value="QJI01130.1"/>
    <property type="molecule type" value="Genomic_DNA"/>
</dbReference>
<accession>A0A6M3XTH8</accession>
<organism evidence="2">
    <name type="scientific">viral metagenome</name>
    <dbReference type="NCBI Taxonomy" id="1070528"/>
    <lineage>
        <taxon>unclassified sequences</taxon>
        <taxon>metagenomes</taxon>
        <taxon>organismal metagenomes</taxon>
    </lineage>
</organism>
<keyword evidence="1" id="KW-0472">Membrane</keyword>
<dbReference type="AlphaFoldDB" id="A0A6M3XTH8"/>
<evidence type="ECO:0000313" key="2">
    <source>
        <dbReference type="EMBL" id="QJI01130.1"/>
    </source>
</evidence>
<gene>
    <name evidence="2" type="ORF">TM448B02294_0023</name>
</gene>
<reference evidence="2" key="1">
    <citation type="submission" date="2020-03" db="EMBL/GenBank/DDBJ databases">
        <title>The deep terrestrial virosphere.</title>
        <authorList>
            <person name="Holmfeldt K."/>
            <person name="Nilsson E."/>
            <person name="Simone D."/>
            <person name="Lopez-Fernandez M."/>
            <person name="Wu X."/>
            <person name="de Brujin I."/>
            <person name="Lundin D."/>
            <person name="Andersson A."/>
            <person name="Bertilsson S."/>
            <person name="Dopson M."/>
        </authorList>
    </citation>
    <scope>NUCLEOTIDE SEQUENCE</scope>
    <source>
        <strain evidence="2">TM448B02294</strain>
    </source>
</reference>
<name>A0A6M3XTH8_9ZZZZ</name>
<feature type="transmembrane region" description="Helical" evidence="1">
    <location>
        <begin position="26"/>
        <end position="45"/>
    </location>
</feature>
<keyword evidence="1" id="KW-0812">Transmembrane</keyword>
<sequence length="51" mass="5928">MKKLLFYYLLTLSVIATILLVITGTILAFTGFWILIIICVSSLLWRRKCKH</sequence>
<keyword evidence="1" id="KW-1133">Transmembrane helix</keyword>
<proteinExistence type="predicted"/>